<dbReference type="EMBL" id="SJPZ01000001">
    <property type="protein sequence ID" value="TWU65276.1"/>
    <property type="molecule type" value="Genomic_DNA"/>
</dbReference>
<dbReference type="Proteomes" id="UP000316476">
    <property type="component" value="Unassembled WGS sequence"/>
</dbReference>
<dbReference type="AlphaFoldDB" id="A0A5C6FSL2"/>
<dbReference type="RefSeq" id="WP_146411080.1">
    <property type="nucleotide sequence ID" value="NZ_SJPZ01000001.1"/>
</dbReference>
<dbReference type="PROSITE" id="PS51318">
    <property type="entry name" value="TAT"/>
    <property type="match status" value="1"/>
</dbReference>
<proteinExistence type="predicted"/>
<dbReference type="InterPro" id="IPR006311">
    <property type="entry name" value="TAT_signal"/>
</dbReference>
<comment type="caution">
    <text evidence="1">The sequence shown here is derived from an EMBL/GenBank/DDBJ whole genome shotgun (WGS) entry which is preliminary data.</text>
</comment>
<sequence length="464" mass="51938">MDASRLTLTRNGRTDRRGFIAASAATCLAASGQTQADSPAADAPNSNTTQVLLPRDRVPVSFIIDDSTCLVNMGYFCTPQFATAWPGRAEYRKPWRTWPAEIPDDFVREFGHWCAEHGVKGKYSVVPYPACVGWMDRMLPGWSRRQLRDSLDLVRTLMLPNWDIHPEMISHTRVLDLRTGRPIEAINDGTMENSFPQNDVSVDHLTEYLAYALRILKNCDLPCQGITTPGGFGNHVKRKLPIATHQAVRDVFGASLPHYFKYVRQGEQSTEPELEFVGAHGDMSNVTVNVPAGTGDWYGGWQGDGQSEPDRYVTRDGQSGRMAELIQRRQPAVMLCHWPGMYCNGTKSGFQAFQQNVLSLAEHYGDQIHWMKVSEIASYWAAKQCTTIRPVPGGYQFDAVHATSDFTVQLDGVAADRFWFGDRKRPLNRVNDRRALKPGSCLLERDKLIVCVDLPVGSSPLTWA</sequence>
<evidence type="ECO:0000313" key="2">
    <source>
        <dbReference type="Proteomes" id="UP000316476"/>
    </source>
</evidence>
<organism evidence="1 2">
    <name type="scientific">Crateriforma conspicua</name>
    <dbReference type="NCBI Taxonomy" id="2527996"/>
    <lineage>
        <taxon>Bacteria</taxon>
        <taxon>Pseudomonadati</taxon>
        <taxon>Planctomycetota</taxon>
        <taxon>Planctomycetia</taxon>
        <taxon>Planctomycetales</taxon>
        <taxon>Planctomycetaceae</taxon>
        <taxon>Crateriforma</taxon>
    </lineage>
</organism>
<accession>A0A5C6FSL2</accession>
<gene>
    <name evidence="1" type="ORF">V7x_08220</name>
</gene>
<name>A0A5C6FSL2_9PLAN</name>
<evidence type="ECO:0000313" key="1">
    <source>
        <dbReference type="EMBL" id="TWU65276.1"/>
    </source>
</evidence>
<dbReference type="OrthoDB" id="253462at2"/>
<protein>
    <submittedName>
        <fullName evidence="1">Uncharacterized protein</fullName>
    </submittedName>
</protein>
<reference evidence="1 2" key="1">
    <citation type="submission" date="2019-02" db="EMBL/GenBank/DDBJ databases">
        <title>Deep-cultivation of Planctomycetes and their phenomic and genomic characterization uncovers novel biology.</title>
        <authorList>
            <person name="Wiegand S."/>
            <person name="Jogler M."/>
            <person name="Boedeker C."/>
            <person name="Pinto D."/>
            <person name="Vollmers J."/>
            <person name="Rivas-Marin E."/>
            <person name="Kohn T."/>
            <person name="Peeters S.H."/>
            <person name="Heuer A."/>
            <person name="Rast P."/>
            <person name="Oberbeckmann S."/>
            <person name="Bunk B."/>
            <person name="Jeske O."/>
            <person name="Meyerdierks A."/>
            <person name="Storesund J.E."/>
            <person name="Kallscheuer N."/>
            <person name="Luecker S."/>
            <person name="Lage O.M."/>
            <person name="Pohl T."/>
            <person name="Merkel B.J."/>
            <person name="Hornburger P."/>
            <person name="Mueller R.-W."/>
            <person name="Bruemmer F."/>
            <person name="Labrenz M."/>
            <person name="Spormann A.M."/>
            <person name="Op Den Camp H."/>
            <person name="Overmann J."/>
            <person name="Amann R."/>
            <person name="Jetten M.S.M."/>
            <person name="Mascher T."/>
            <person name="Medema M.H."/>
            <person name="Devos D.P."/>
            <person name="Kaster A.-K."/>
            <person name="Ovreas L."/>
            <person name="Rohde M."/>
            <person name="Galperin M.Y."/>
            <person name="Jogler C."/>
        </authorList>
    </citation>
    <scope>NUCLEOTIDE SEQUENCE [LARGE SCALE GENOMIC DNA]</scope>
    <source>
        <strain evidence="1 2">V7</strain>
    </source>
</reference>